<dbReference type="RefSeq" id="XP_014172788.1">
    <property type="nucleotide sequence ID" value="XM_014317313.1"/>
</dbReference>
<comment type="similarity">
    <text evidence="1">Belongs to the class-I pyridine nucleotide-disulfide oxidoreductase family.</text>
</comment>
<dbReference type="AlphaFoldDB" id="F0XH00"/>
<feature type="disulfide bond" description="Redox-active" evidence="6">
    <location>
        <begin position="51"/>
        <end position="56"/>
    </location>
</feature>
<feature type="binding site" evidence="5">
    <location>
        <position position="316"/>
    </location>
    <ligand>
        <name>FAD</name>
        <dbReference type="ChEBI" id="CHEBI:57692"/>
    </ligand>
</feature>
<dbReference type="STRING" id="655863.F0XH00"/>
<feature type="active site" description="Proton acceptor" evidence="4">
    <location>
        <position position="463"/>
    </location>
</feature>
<evidence type="ECO:0000256" key="2">
    <source>
        <dbReference type="ARBA" id="ARBA00022630"/>
    </source>
</evidence>
<dbReference type="Proteomes" id="UP000007796">
    <property type="component" value="Unassembled WGS sequence"/>
</dbReference>
<dbReference type="EMBL" id="GL629769">
    <property type="protein sequence ID" value="EFX03306.1"/>
    <property type="molecule type" value="Genomic_DNA"/>
</dbReference>
<dbReference type="InterPro" id="IPR004099">
    <property type="entry name" value="Pyr_nucl-diS_OxRdtase_dimer"/>
</dbReference>
<keyword evidence="10" id="KW-1185">Reference proteome</keyword>
<dbReference type="InterPro" id="IPR001100">
    <property type="entry name" value="Pyr_nuc-diS_OxRdtase"/>
</dbReference>
<evidence type="ECO:0000256" key="5">
    <source>
        <dbReference type="PIRSR" id="PIRSR000350-3"/>
    </source>
</evidence>
<feature type="binding site" evidence="5">
    <location>
        <position position="275"/>
    </location>
    <ligand>
        <name>NAD(+)</name>
        <dbReference type="ChEBI" id="CHEBI:57540"/>
    </ligand>
</feature>
<gene>
    <name evidence="9" type="ORF">CMQ_3235</name>
</gene>
<reference evidence="9 10" key="1">
    <citation type="journal article" date="2011" name="Proc. Natl. Acad. Sci. U.S.A.">
        <title>Genome and transcriptome analyses of the mountain pine beetle-fungal symbiont Grosmannia clavigera, a lodgepole pine pathogen.</title>
        <authorList>
            <person name="DiGuistini S."/>
            <person name="Wang Y."/>
            <person name="Liao N.Y."/>
            <person name="Taylor G."/>
            <person name="Tanguay P."/>
            <person name="Feau N."/>
            <person name="Henrissat B."/>
            <person name="Chan S.K."/>
            <person name="Hesse-Orce U."/>
            <person name="Alamouti S.M."/>
            <person name="Tsui C.K.M."/>
            <person name="Docking R.T."/>
            <person name="Levasseur A."/>
            <person name="Haridas S."/>
            <person name="Robertson G."/>
            <person name="Birol I."/>
            <person name="Holt R.A."/>
            <person name="Marra M.A."/>
            <person name="Hamelin R.C."/>
            <person name="Hirst M."/>
            <person name="Jones S.J.M."/>
            <person name="Bohlmann J."/>
            <person name="Breuil C."/>
        </authorList>
    </citation>
    <scope>NUCLEOTIDE SEQUENCE [LARGE SCALE GENOMIC DNA]</scope>
    <source>
        <strain evidence="10">kw1407 / UAMH 11150</strain>
    </source>
</reference>
<dbReference type="SUPFAM" id="SSF51905">
    <property type="entry name" value="FAD/NAD(P)-binding domain"/>
    <property type="match status" value="1"/>
</dbReference>
<dbReference type="Gene3D" id="3.50.50.60">
    <property type="entry name" value="FAD/NAD(P)-binding domain"/>
    <property type="match status" value="3"/>
</dbReference>
<keyword evidence="5" id="KW-0547">Nucleotide-binding</keyword>
<dbReference type="GeneID" id="25976313"/>
<dbReference type="eggNOG" id="KOG1335">
    <property type="taxonomic scope" value="Eukaryota"/>
</dbReference>
<evidence type="ECO:0000256" key="3">
    <source>
        <dbReference type="ARBA" id="ARBA00022827"/>
    </source>
</evidence>
<feature type="binding site" evidence="5">
    <location>
        <position position="60"/>
    </location>
    <ligand>
        <name>FAD</name>
        <dbReference type="ChEBI" id="CHEBI:57692"/>
    </ligand>
</feature>
<dbReference type="HOGENOM" id="CLU_016755_1_2_1"/>
<dbReference type="OrthoDB" id="361797at2759"/>
<dbReference type="GO" id="GO:0003955">
    <property type="term" value="F:NAD(P)H dehydrogenase (quinone) activity"/>
    <property type="evidence" value="ECO:0007669"/>
    <property type="project" value="TreeGrafter"/>
</dbReference>
<evidence type="ECO:0000259" key="7">
    <source>
        <dbReference type="Pfam" id="PF02852"/>
    </source>
</evidence>
<dbReference type="Pfam" id="PF07992">
    <property type="entry name" value="Pyr_redox_2"/>
    <property type="match status" value="1"/>
</dbReference>
<keyword evidence="5" id="KW-0520">NAD</keyword>
<dbReference type="GO" id="GO:0050660">
    <property type="term" value="F:flavin adenine dinucleotide binding"/>
    <property type="evidence" value="ECO:0007669"/>
    <property type="project" value="TreeGrafter"/>
</dbReference>
<dbReference type="PRINTS" id="PR00411">
    <property type="entry name" value="PNDRDTASEI"/>
</dbReference>
<dbReference type="PANTHER" id="PTHR43014:SF2">
    <property type="entry name" value="MERCURIC REDUCTASE"/>
    <property type="match status" value="1"/>
</dbReference>
<sequence length="478" mass="50978">MASSSSSASTLLHYDDVVVGAGQSGCPLAIALAAAGRKTAVVERAHVGGTCVNVGCTPTKTLIASGRMAHLVRRARDYGVDPGRDDVVAVDMGRVRQRQRDMVSSFHAGSEARLHKAGVHLIRGEAAFAGPKTLHVTLAGTSATSEISETTETPAKTTLQADRIFLNVGERPLWPNNLPGLDAVADRSHLLDSTSILELDVVPRHLLVVSGSYVGLEFAQLFRRLGAAVTVVQRASQLLPRDDPDVAACLTDILRGEGMTVHLSAEVVHILLAAGRTPNTERLNLAAAGIRTTTRGHIVVDDRLATSCPDVYALGDVHGGPAFTHMAYDDYRILKANLLPSGSAHTKDMTTATSLSRRLVPYVVYTDPQLGHVGLHERDLATASGHGHHRHVKTATMPMSYVARALETDETRGMMKATVDADTGDTLGFSCLGIEGGEVMAVVQAAMMGDLKWWDLEAAIWAHPSLAESLNNLWALLK</sequence>
<accession>F0XH00</accession>
<dbReference type="InterPro" id="IPR023753">
    <property type="entry name" value="FAD/NAD-binding_dom"/>
</dbReference>
<dbReference type="Pfam" id="PF02852">
    <property type="entry name" value="Pyr_redox_dim"/>
    <property type="match status" value="1"/>
</dbReference>
<dbReference type="InParanoid" id="F0XH00"/>
<evidence type="ECO:0000313" key="10">
    <source>
        <dbReference type="Proteomes" id="UP000007796"/>
    </source>
</evidence>
<dbReference type="SUPFAM" id="SSF55424">
    <property type="entry name" value="FAD/NAD-linked reductases, dimerisation (C-terminal) domain"/>
    <property type="match status" value="1"/>
</dbReference>
<evidence type="ECO:0000313" key="9">
    <source>
        <dbReference type="EMBL" id="EFX03306.1"/>
    </source>
</evidence>
<evidence type="ECO:0000256" key="6">
    <source>
        <dbReference type="PIRSR" id="PIRSR000350-4"/>
    </source>
</evidence>
<dbReference type="InterPro" id="IPR016156">
    <property type="entry name" value="FAD/NAD-linked_Rdtase_dimer_sf"/>
</dbReference>
<feature type="domain" description="Pyridine nucleotide-disulphide oxidoreductase dimerisation" evidence="7">
    <location>
        <begin position="360"/>
        <end position="472"/>
    </location>
</feature>
<name>F0XH00_GROCL</name>
<protein>
    <submittedName>
        <fullName evidence="9">Mercuric reductase</fullName>
    </submittedName>
</protein>
<dbReference type="PRINTS" id="PR00368">
    <property type="entry name" value="FADPNR"/>
</dbReference>
<evidence type="ECO:0000259" key="8">
    <source>
        <dbReference type="Pfam" id="PF07992"/>
    </source>
</evidence>
<evidence type="ECO:0000256" key="1">
    <source>
        <dbReference type="ARBA" id="ARBA00007532"/>
    </source>
</evidence>
<keyword evidence="2" id="KW-0285">Flavoprotein</keyword>
<evidence type="ECO:0000256" key="4">
    <source>
        <dbReference type="PIRSR" id="PIRSR000350-2"/>
    </source>
</evidence>
<dbReference type="PIRSF" id="PIRSF000350">
    <property type="entry name" value="Mercury_reductase_MerA"/>
    <property type="match status" value="1"/>
</dbReference>
<keyword evidence="3 5" id="KW-0274">FAD</keyword>
<dbReference type="PANTHER" id="PTHR43014">
    <property type="entry name" value="MERCURIC REDUCTASE"/>
    <property type="match status" value="1"/>
</dbReference>
<organism evidence="10">
    <name type="scientific">Grosmannia clavigera (strain kw1407 / UAMH 11150)</name>
    <name type="common">Blue stain fungus</name>
    <name type="synonym">Graphiocladiella clavigera</name>
    <dbReference type="NCBI Taxonomy" id="655863"/>
    <lineage>
        <taxon>Eukaryota</taxon>
        <taxon>Fungi</taxon>
        <taxon>Dikarya</taxon>
        <taxon>Ascomycota</taxon>
        <taxon>Pezizomycotina</taxon>
        <taxon>Sordariomycetes</taxon>
        <taxon>Sordariomycetidae</taxon>
        <taxon>Ophiostomatales</taxon>
        <taxon>Ophiostomataceae</taxon>
        <taxon>Leptographium</taxon>
    </lineage>
</organism>
<dbReference type="InterPro" id="IPR036188">
    <property type="entry name" value="FAD/NAD-bd_sf"/>
</dbReference>
<proteinExistence type="inferred from homology"/>
<feature type="domain" description="FAD/NAD(P)-binding" evidence="8">
    <location>
        <begin position="15"/>
        <end position="269"/>
    </location>
</feature>
<comment type="cofactor">
    <cofactor evidence="5">
        <name>FAD</name>
        <dbReference type="ChEBI" id="CHEBI:57692"/>
    </cofactor>
    <text evidence="5">Binds 1 FAD per subunit.</text>
</comment>
<dbReference type="Gene3D" id="3.30.390.30">
    <property type="match status" value="1"/>
</dbReference>